<feature type="compositionally biased region" description="Basic and acidic residues" evidence="5">
    <location>
        <begin position="260"/>
        <end position="271"/>
    </location>
</feature>
<dbReference type="InterPro" id="IPR007109">
    <property type="entry name" value="Brix"/>
</dbReference>
<dbReference type="EMBL" id="QJNS01000303">
    <property type="protein sequence ID" value="RYO80008.1"/>
    <property type="molecule type" value="Genomic_DNA"/>
</dbReference>
<organism evidence="7 8">
    <name type="scientific">Monosporascus cannonballus</name>
    <dbReference type="NCBI Taxonomy" id="155416"/>
    <lineage>
        <taxon>Eukaryota</taxon>
        <taxon>Fungi</taxon>
        <taxon>Dikarya</taxon>
        <taxon>Ascomycota</taxon>
        <taxon>Pezizomycotina</taxon>
        <taxon>Sordariomycetes</taxon>
        <taxon>Xylariomycetidae</taxon>
        <taxon>Xylariales</taxon>
        <taxon>Xylariales incertae sedis</taxon>
        <taxon>Monosporascus</taxon>
    </lineage>
</organism>
<evidence type="ECO:0000256" key="1">
    <source>
        <dbReference type="ARBA" id="ARBA00004604"/>
    </source>
</evidence>
<evidence type="ECO:0000259" key="6">
    <source>
        <dbReference type="PROSITE" id="PS50833"/>
    </source>
</evidence>
<feature type="region of interest" description="Disordered" evidence="5">
    <location>
        <begin position="1"/>
        <end position="21"/>
    </location>
</feature>
<dbReference type="PANTHER" id="PTHR12728">
    <property type="entry name" value="BRIX DOMAIN CONTAINING PROTEIN"/>
    <property type="match status" value="1"/>
</dbReference>
<dbReference type="InterPro" id="IPR039770">
    <property type="entry name" value="Rpf2"/>
</dbReference>
<dbReference type="PANTHER" id="PTHR12728:SF0">
    <property type="entry name" value="RIBOSOME PRODUCTION FACTOR 2 HOMOLOG"/>
    <property type="match status" value="1"/>
</dbReference>
<evidence type="ECO:0000313" key="7">
    <source>
        <dbReference type="EMBL" id="RYO80008.1"/>
    </source>
</evidence>
<dbReference type="SMART" id="SM00879">
    <property type="entry name" value="Brix"/>
    <property type="match status" value="1"/>
</dbReference>
<feature type="compositionally biased region" description="Basic and acidic residues" evidence="5">
    <location>
        <begin position="279"/>
        <end position="293"/>
    </location>
</feature>
<dbReference type="Pfam" id="PF04427">
    <property type="entry name" value="Brix"/>
    <property type="match status" value="1"/>
</dbReference>
<proteinExistence type="inferred from homology"/>
<dbReference type="Proteomes" id="UP000294003">
    <property type="component" value="Unassembled WGS sequence"/>
</dbReference>
<comment type="subcellular location">
    <subcellularLocation>
        <location evidence="1 4">Nucleus</location>
        <location evidence="1 4">Nucleolus</location>
    </subcellularLocation>
</comment>
<accession>A0ABY0GYW1</accession>
<feature type="compositionally biased region" description="Basic and acidic residues" evidence="5">
    <location>
        <begin position="318"/>
        <end position="327"/>
    </location>
</feature>
<comment type="similarity">
    <text evidence="2 4">Belongs to the RPF2 family.</text>
</comment>
<reference evidence="7 8" key="1">
    <citation type="submission" date="2018-06" db="EMBL/GenBank/DDBJ databases">
        <title>Complete Genomes of Monosporascus.</title>
        <authorList>
            <person name="Robinson A.J."/>
            <person name="Natvig D.O."/>
        </authorList>
    </citation>
    <scope>NUCLEOTIDE SEQUENCE [LARGE SCALE GENOMIC DNA]</scope>
    <source>
        <strain evidence="7 8">CBS 609.92</strain>
    </source>
</reference>
<evidence type="ECO:0000313" key="8">
    <source>
        <dbReference type="Proteomes" id="UP000294003"/>
    </source>
</evidence>
<keyword evidence="8" id="KW-1185">Reference proteome</keyword>
<gene>
    <name evidence="7" type="ORF">DL762_007867</name>
</gene>
<protein>
    <recommendedName>
        <fullName evidence="4">Ribosome production factor 2 homolog</fullName>
    </recommendedName>
    <alternativeName>
        <fullName evidence="4">Ribosome biogenesis protein RPF2 homolog</fullName>
    </alternativeName>
</protein>
<comment type="caution">
    <text evidence="7">The sequence shown here is derived from an EMBL/GenBank/DDBJ whole genome shotgun (WGS) entry which is preliminary data.</text>
</comment>
<evidence type="ECO:0000256" key="5">
    <source>
        <dbReference type="SAM" id="MobiDB-lite"/>
    </source>
</evidence>
<feature type="domain" description="Brix" evidence="6">
    <location>
        <begin position="28"/>
        <end position="254"/>
    </location>
</feature>
<sequence>MLRQIKPRSARSKRALEKKAPKNVENPKTVLFLRGTSCSQIVQDALTDLYELRRPLSKKFTKKNEIHPFESAASLEFFSEKNDCSILCFGSSSKKRPHALTIVRTFDHQTLDMLELHLDPESFRRISQFKTRKFTIGLLFEGEIADTERRRPMMVFSGTAFESPVNNEYTMFKSMFIDMFKGEVSDKIDVEGLQYIVSISADEPTGDDVKPTIRLRLYLITTKRSGQKLPRVEVEEMGPRMDFRVGRMNEPEEAVWKEAMKKPKSTEEKTKKNVSTDLLGDKMGRIHLGRQDLSELQTRKMKGLKRNKGLEDGADQETAEKVKRQKK</sequence>
<evidence type="ECO:0000256" key="3">
    <source>
        <dbReference type="ARBA" id="ARBA00023242"/>
    </source>
</evidence>
<feature type="compositionally biased region" description="Basic residues" evidence="5">
    <location>
        <begin position="1"/>
        <end position="13"/>
    </location>
</feature>
<evidence type="ECO:0000256" key="4">
    <source>
        <dbReference type="RuleBase" id="RU367086"/>
    </source>
</evidence>
<evidence type="ECO:0000256" key="2">
    <source>
        <dbReference type="ARBA" id="ARBA00010782"/>
    </source>
</evidence>
<keyword evidence="3 4" id="KW-0539">Nucleus</keyword>
<name>A0ABY0GYW1_9PEZI</name>
<feature type="region of interest" description="Disordered" evidence="5">
    <location>
        <begin position="260"/>
        <end position="327"/>
    </location>
</feature>
<dbReference type="PROSITE" id="PS50833">
    <property type="entry name" value="BRIX"/>
    <property type="match status" value="1"/>
</dbReference>